<evidence type="ECO:0000256" key="1">
    <source>
        <dbReference type="ARBA" id="ARBA00004430"/>
    </source>
</evidence>
<dbReference type="GO" id="GO:0005874">
    <property type="term" value="C:microtubule"/>
    <property type="evidence" value="ECO:0007669"/>
    <property type="project" value="UniProtKB-KW"/>
</dbReference>
<dbReference type="FunFam" id="1.20.140.100:FF:000004">
    <property type="entry name" value="Dynein axonemal heavy chain 6"/>
    <property type="match status" value="1"/>
</dbReference>
<keyword evidence="9" id="KW-0505">Motor protein</keyword>
<evidence type="ECO:0000256" key="8">
    <source>
        <dbReference type="ARBA" id="ARBA00023069"/>
    </source>
</evidence>
<dbReference type="Gene3D" id="3.40.50.300">
    <property type="entry name" value="P-loop containing nucleotide triphosphate hydrolases"/>
    <property type="match status" value="2"/>
</dbReference>
<evidence type="ECO:0000256" key="3">
    <source>
        <dbReference type="ARBA" id="ARBA00022701"/>
    </source>
</evidence>
<dbReference type="Pfam" id="PF12774">
    <property type="entry name" value="AAA_6"/>
    <property type="match status" value="1"/>
</dbReference>
<evidence type="ECO:0000313" key="15">
    <source>
        <dbReference type="Proteomes" id="UP001516400"/>
    </source>
</evidence>
<dbReference type="InterPro" id="IPR042228">
    <property type="entry name" value="Dynein_linker_3"/>
</dbReference>
<comment type="caution">
    <text evidence="14">The sequence shown here is derived from an EMBL/GenBank/DDBJ whole genome shotgun (WGS) entry which is preliminary data.</text>
</comment>
<evidence type="ECO:0000256" key="2">
    <source>
        <dbReference type="ARBA" id="ARBA00022490"/>
    </source>
</evidence>
<dbReference type="FunFam" id="3.40.50.300:FF:000353">
    <property type="entry name" value="Dynein axonemal heavy chain 1"/>
    <property type="match status" value="1"/>
</dbReference>
<dbReference type="InterPro" id="IPR027417">
    <property type="entry name" value="P-loop_NTPase"/>
</dbReference>
<keyword evidence="2" id="KW-0963">Cytoplasm</keyword>
<evidence type="ECO:0000313" key="14">
    <source>
        <dbReference type="EMBL" id="KAL3286287.1"/>
    </source>
</evidence>
<dbReference type="Pfam" id="PF08393">
    <property type="entry name" value="DHC_N2"/>
    <property type="match status" value="1"/>
</dbReference>
<dbReference type="FunFam" id="3.40.50.300:FF:000044">
    <property type="entry name" value="Dynein heavy chain 5, axonemal"/>
    <property type="match status" value="1"/>
</dbReference>
<proteinExistence type="predicted"/>
<organism evidence="14 15">
    <name type="scientific">Cryptolaemus montrouzieri</name>
    <dbReference type="NCBI Taxonomy" id="559131"/>
    <lineage>
        <taxon>Eukaryota</taxon>
        <taxon>Metazoa</taxon>
        <taxon>Ecdysozoa</taxon>
        <taxon>Arthropoda</taxon>
        <taxon>Hexapoda</taxon>
        <taxon>Insecta</taxon>
        <taxon>Pterygota</taxon>
        <taxon>Neoptera</taxon>
        <taxon>Endopterygota</taxon>
        <taxon>Coleoptera</taxon>
        <taxon>Polyphaga</taxon>
        <taxon>Cucujiformia</taxon>
        <taxon>Coccinelloidea</taxon>
        <taxon>Coccinellidae</taxon>
        <taxon>Scymninae</taxon>
        <taxon>Scymnini</taxon>
        <taxon>Cryptolaemus</taxon>
    </lineage>
</organism>
<keyword evidence="10" id="KW-0206">Cytoskeleton</keyword>
<keyword evidence="8" id="KW-0969">Cilium</keyword>
<dbReference type="GO" id="GO:0005524">
    <property type="term" value="F:ATP binding"/>
    <property type="evidence" value="ECO:0007669"/>
    <property type="project" value="UniProtKB-KW"/>
</dbReference>
<keyword evidence="5" id="KW-0067">ATP-binding</keyword>
<dbReference type="EMBL" id="JABFTP020000185">
    <property type="protein sequence ID" value="KAL3286287.1"/>
    <property type="molecule type" value="Genomic_DNA"/>
</dbReference>
<gene>
    <name evidence="14" type="ORF">HHI36_000796</name>
</gene>
<dbReference type="Proteomes" id="UP001516400">
    <property type="component" value="Unassembled WGS sequence"/>
</dbReference>
<keyword evidence="3" id="KW-0493">Microtubule</keyword>
<sequence>MSDIAGFDLTPHAGTSLRKMLHMKLEADIDQYDVISNGATKERELLTNLTRMKAEWQEIRFKVGQYKETGLPILTALDDVQVVLDDHIIKALTMRGSVFVKPYETEVKDFYAKLLRVNSTIEEWGKVQAQWLYLLPIFSSKDIVAQMPEEGVLFREVNDTFKKYMEAVVFEPRVIETAGSMGVLEAMKHCMELLELINEGVTNYLERKRLFFPRFFFLSNDEMLEILSETKDPLRVQPHLKKCFEAIHRLQFDEVLAIHEMISQEGEKVKFKSIVSTKEAGGSVEKWLILVENQMIISMREQIIKSNRHYTMVPRTQWITKWQGQIVLCVSQMHWTADVHKSLNHHEGFTIPDYSEFLAQQLRETVALIRDPKLSNLSRITIKALIVIDVHAKDVVEDLLNKGVESDREFKWLSQLRYYLEEEESFVRLINATVKYAYEYLGNSDRLVITPLTDRCYRTLIGAYHLHLNGAPEGPAGTGKTETTKDLAKALAVQCVVFNCSDGLDYKAMGKFFKGLASCGAWVCFDEFNRIDIEVLSVVAQQILSIVLAVRANAKTFLFEGTELKLNPTCYVCITMNPGYAGRSELPDNLKVLFRTVAMMVPDYAMIGEISLYSFGFIDARNLSVKIVTTYRLCSEQLSSQNHYDYGMRAVKSVLSAAGNNKRAAPNENESILLLRAILDVNLPKFLNHDLPLFSGIISDLFPGIVLPQADYKTFTKTMVACCKERKLQPKDSFIVKVIQTYEMMIVRHGFMIVGQPFAGKTSTLKILADTLTALNLKGVNEEKVQYKFLNPKAITMGQLYGEFDPISYEWFDGVVSNTYRDFTVSPEPDRKWIIFDGPVDAVWIENMNSALDDNKKLCLMSGEVMAMTASMSLIFEVMDLEQASPATVSYIMLSRLMKN</sequence>
<dbReference type="Gene3D" id="3.20.180.20">
    <property type="entry name" value="Dynein heavy chain, N-terminal domain 2"/>
    <property type="match status" value="1"/>
</dbReference>
<dbReference type="InterPro" id="IPR043157">
    <property type="entry name" value="Dynein_AAA1S"/>
</dbReference>
<evidence type="ECO:0000256" key="6">
    <source>
        <dbReference type="ARBA" id="ARBA00023017"/>
    </source>
</evidence>
<keyword evidence="4" id="KW-0547">Nucleotide-binding</keyword>
<dbReference type="PANTHER" id="PTHR45703:SF1">
    <property type="entry name" value="DYNEINS HEAVY CHAIN"/>
    <property type="match status" value="1"/>
</dbReference>
<dbReference type="AlphaFoldDB" id="A0ABD2P6E6"/>
<feature type="domain" description="Dynein heavy chain linker" evidence="12">
    <location>
        <begin position="4"/>
        <end position="304"/>
    </location>
</feature>
<reference evidence="14 15" key="1">
    <citation type="journal article" date="2021" name="BMC Biol.">
        <title>Horizontally acquired antibacterial genes associated with adaptive radiation of ladybird beetles.</title>
        <authorList>
            <person name="Li H.S."/>
            <person name="Tang X.F."/>
            <person name="Huang Y.H."/>
            <person name="Xu Z.Y."/>
            <person name="Chen M.L."/>
            <person name="Du X.Y."/>
            <person name="Qiu B.Y."/>
            <person name="Chen P.T."/>
            <person name="Zhang W."/>
            <person name="Slipinski A."/>
            <person name="Escalona H.E."/>
            <person name="Waterhouse R.M."/>
            <person name="Zwick A."/>
            <person name="Pang H."/>
        </authorList>
    </citation>
    <scope>NUCLEOTIDE SEQUENCE [LARGE SCALE GENOMIC DNA]</scope>
    <source>
        <strain evidence="14">SYSU2018</strain>
    </source>
</reference>
<keyword evidence="6" id="KW-0243">Dynein</keyword>
<dbReference type="InterPro" id="IPR042222">
    <property type="entry name" value="Dynein_2_N"/>
</dbReference>
<dbReference type="Gene3D" id="1.20.140.100">
    <property type="entry name" value="Dynein heavy chain, N-terminal domain 2"/>
    <property type="match status" value="1"/>
</dbReference>
<dbReference type="Gene3D" id="1.20.58.1120">
    <property type="match status" value="1"/>
</dbReference>
<accession>A0ABD2P6E6</accession>
<dbReference type="Gene3D" id="1.10.8.710">
    <property type="match status" value="1"/>
</dbReference>
<dbReference type="FunFam" id="1.10.8.710:FF:000004">
    <property type="entry name" value="Dynein axonemal heavy chain 6"/>
    <property type="match status" value="1"/>
</dbReference>
<comment type="subcellular location">
    <subcellularLocation>
        <location evidence="1">Cytoplasm</location>
        <location evidence="1">Cytoskeleton</location>
        <location evidence="1">Cilium axoneme</location>
    </subcellularLocation>
</comment>
<dbReference type="FunFam" id="3.20.180.20:FF:000003">
    <property type="entry name" value="Dynein heavy chain 12, axonemal"/>
    <property type="match status" value="1"/>
</dbReference>
<protein>
    <submittedName>
        <fullName evidence="14">Uncharacterized protein</fullName>
    </submittedName>
</protein>
<keyword evidence="15" id="KW-1185">Reference proteome</keyword>
<dbReference type="PANTHER" id="PTHR45703">
    <property type="entry name" value="DYNEIN HEAVY CHAIN"/>
    <property type="match status" value="1"/>
</dbReference>
<dbReference type="GO" id="GO:0030286">
    <property type="term" value="C:dynein complex"/>
    <property type="evidence" value="ECO:0007669"/>
    <property type="project" value="UniProtKB-KW"/>
</dbReference>
<evidence type="ECO:0000256" key="7">
    <source>
        <dbReference type="ARBA" id="ARBA00023054"/>
    </source>
</evidence>
<dbReference type="InterPro" id="IPR035699">
    <property type="entry name" value="AAA_6"/>
</dbReference>
<evidence type="ECO:0000256" key="10">
    <source>
        <dbReference type="ARBA" id="ARBA00023212"/>
    </source>
</evidence>
<evidence type="ECO:0000259" key="13">
    <source>
        <dbReference type="Pfam" id="PF12774"/>
    </source>
</evidence>
<dbReference type="SUPFAM" id="SSF52540">
    <property type="entry name" value="P-loop containing nucleoside triphosphate hydrolases"/>
    <property type="match status" value="2"/>
</dbReference>
<feature type="domain" description="Dynein heavy chain hydrolytic ATP-binding dynein motor region" evidence="13">
    <location>
        <begin position="436"/>
        <end position="762"/>
    </location>
</feature>
<keyword evidence="7" id="KW-0175">Coiled coil</keyword>
<evidence type="ECO:0000256" key="5">
    <source>
        <dbReference type="ARBA" id="ARBA00022840"/>
    </source>
</evidence>
<keyword evidence="11" id="KW-0966">Cell projection</keyword>
<dbReference type="FunFam" id="1.20.58.1120:FF:000001">
    <property type="entry name" value="dynein heavy chain 2, axonemal"/>
    <property type="match status" value="1"/>
</dbReference>
<evidence type="ECO:0000256" key="9">
    <source>
        <dbReference type="ARBA" id="ARBA00023175"/>
    </source>
</evidence>
<name>A0ABD2P6E6_9CUCU</name>
<evidence type="ECO:0000259" key="12">
    <source>
        <dbReference type="Pfam" id="PF08393"/>
    </source>
</evidence>
<evidence type="ECO:0000256" key="4">
    <source>
        <dbReference type="ARBA" id="ARBA00022741"/>
    </source>
</evidence>
<dbReference type="InterPro" id="IPR013602">
    <property type="entry name" value="Dynein_heavy_linker"/>
</dbReference>
<evidence type="ECO:0000256" key="11">
    <source>
        <dbReference type="ARBA" id="ARBA00023273"/>
    </source>
</evidence>
<dbReference type="InterPro" id="IPR026983">
    <property type="entry name" value="DHC"/>
</dbReference>
<dbReference type="GO" id="GO:0005930">
    <property type="term" value="C:axoneme"/>
    <property type="evidence" value="ECO:0007669"/>
    <property type="project" value="UniProtKB-SubCell"/>
</dbReference>